<dbReference type="InterPro" id="IPR036236">
    <property type="entry name" value="Znf_C2H2_sf"/>
</dbReference>
<dbReference type="Gene3D" id="3.30.160.60">
    <property type="entry name" value="Classic Zinc Finger"/>
    <property type="match status" value="2"/>
</dbReference>
<gene>
    <name evidence="4" type="ORF">HCEG_01016</name>
</gene>
<dbReference type="PROSITE" id="PS50157">
    <property type="entry name" value="ZINC_FINGER_C2H2_2"/>
    <property type="match status" value="1"/>
</dbReference>
<dbReference type="GO" id="GO:0008270">
    <property type="term" value="F:zinc ion binding"/>
    <property type="evidence" value="ECO:0007669"/>
    <property type="project" value="UniProtKB-KW"/>
</dbReference>
<evidence type="ECO:0000256" key="1">
    <source>
        <dbReference type="PROSITE-ProRule" id="PRU00042"/>
    </source>
</evidence>
<dbReference type="SMART" id="SM00355">
    <property type="entry name" value="ZnF_C2H2"/>
    <property type="match status" value="2"/>
</dbReference>
<keyword evidence="2" id="KW-0732">Signal</keyword>
<feature type="domain" description="C2H2-type" evidence="3">
    <location>
        <begin position="145"/>
        <end position="175"/>
    </location>
</feature>
<protein>
    <submittedName>
        <fullName evidence="4">Predicted protein</fullName>
    </submittedName>
</protein>
<feature type="chain" id="PRO_5003257624" evidence="2">
    <location>
        <begin position="32"/>
        <end position="221"/>
    </location>
</feature>
<reference evidence="5" key="1">
    <citation type="submission" date="2008-07" db="EMBL/GenBank/DDBJ databases">
        <title>Annotation of Ajellomyces capsulatus strain H88.</title>
        <authorList>
            <person name="Champion M."/>
            <person name="Cuomo C."/>
            <person name="Ma L.-J."/>
            <person name="Henn M.R."/>
            <person name="Sil A."/>
            <person name="Goldman B."/>
            <person name="Young S.K."/>
            <person name="Kodira C.D."/>
            <person name="Zeng Q."/>
            <person name="Koehrsen M."/>
            <person name="Alvarado L."/>
            <person name="Berlin A."/>
            <person name="Borenstein D."/>
            <person name="Chen Z."/>
            <person name="Engels R."/>
            <person name="Freedman E."/>
            <person name="Gellesch M."/>
            <person name="Goldberg J."/>
            <person name="Griggs A."/>
            <person name="Gujja S."/>
            <person name="Heiman D."/>
            <person name="Hepburn T."/>
            <person name="Howarth C."/>
            <person name="Jen D."/>
            <person name="Larson L."/>
            <person name="Lewis B."/>
            <person name="Mehta T."/>
            <person name="Park D."/>
            <person name="Pearson M."/>
            <person name="Roberts A."/>
            <person name="Saif S."/>
            <person name="Shea T."/>
            <person name="Shenoy N."/>
            <person name="Sisk P."/>
            <person name="Stolte C."/>
            <person name="Sykes S."/>
            <person name="Walk T."/>
            <person name="White J."/>
            <person name="Yandava C."/>
            <person name="Klein B."/>
            <person name="McEwen J.G."/>
            <person name="Puccia R."/>
            <person name="Goldman G.H."/>
            <person name="Felipe M.S."/>
            <person name="Nino-Vega G."/>
            <person name="San-Blas G."/>
            <person name="Taylor J."/>
            <person name="Mendoza L."/>
            <person name="Galagan J."/>
            <person name="Nusbaum C."/>
            <person name="Birren B."/>
        </authorList>
    </citation>
    <scope>NUCLEOTIDE SEQUENCE [LARGE SCALE GENOMIC DNA]</scope>
    <source>
        <strain evidence="5">H88</strain>
    </source>
</reference>
<dbReference type="PROSITE" id="PS00028">
    <property type="entry name" value="ZINC_FINGER_C2H2_1"/>
    <property type="match status" value="1"/>
</dbReference>
<proteinExistence type="predicted"/>
<dbReference type="EMBL" id="DS990636">
    <property type="protein sequence ID" value="EGC41654.1"/>
    <property type="molecule type" value="Genomic_DNA"/>
</dbReference>
<feature type="signal peptide" evidence="2">
    <location>
        <begin position="1"/>
        <end position="31"/>
    </location>
</feature>
<evidence type="ECO:0000259" key="3">
    <source>
        <dbReference type="PROSITE" id="PS50157"/>
    </source>
</evidence>
<name>F0U841_AJEC8</name>
<keyword evidence="1" id="KW-0862">Zinc</keyword>
<sequence>MLAIIFPGKSGNAHIRLLALFLAAPSSDVVGPEICIIPFYYCPKQFCVACNWLGRTFSSYHYLSLPFLSFASKSSKTIEYLQGNPRIFQFDPDPKDDFTEEITIDPQLLILGPSPEAETGVYYNSQISNERQNITKHEKYHIKSWPCNVRNCTEKFSREGDLKRHLGEVHPESFPELAKIYQCPKADYETRRSGNLKRHIKTKHPNEPIPTNWRQVFLKRQ</sequence>
<dbReference type="OMA" id="VRNCTEK"/>
<accession>F0U841</accession>
<dbReference type="HOGENOM" id="CLU_1250343_0_0_1"/>
<dbReference type="STRING" id="544711.F0U841"/>
<evidence type="ECO:0000256" key="2">
    <source>
        <dbReference type="SAM" id="SignalP"/>
    </source>
</evidence>
<dbReference type="SUPFAM" id="SSF57667">
    <property type="entry name" value="beta-beta-alpha zinc fingers"/>
    <property type="match status" value="1"/>
</dbReference>
<keyword evidence="1" id="KW-0863">Zinc-finger</keyword>
<evidence type="ECO:0000313" key="5">
    <source>
        <dbReference type="Proteomes" id="UP000008142"/>
    </source>
</evidence>
<dbReference type="InterPro" id="IPR013087">
    <property type="entry name" value="Znf_C2H2_type"/>
</dbReference>
<dbReference type="OrthoDB" id="4187378at2759"/>
<organism evidence="5">
    <name type="scientific">Ajellomyces capsulatus (strain H88)</name>
    <name type="common">Darling's disease fungus</name>
    <name type="synonym">Histoplasma capsulatum</name>
    <dbReference type="NCBI Taxonomy" id="544711"/>
    <lineage>
        <taxon>Eukaryota</taxon>
        <taxon>Fungi</taxon>
        <taxon>Dikarya</taxon>
        <taxon>Ascomycota</taxon>
        <taxon>Pezizomycotina</taxon>
        <taxon>Eurotiomycetes</taxon>
        <taxon>Eurotiomycetidae</taxon>
        <taxon>Onygenales</taxon>
        <taxon>Ajellomycetaceae</taxon>
        <taxon>Histoplasma</taxon>
    </lineage>
</organism>
<keyword evidence="1" id="KW-0479">Metal-binding</keyword>
<dbReference type="Proteomes" id="UP000008142">
    <property type="component" value="Unassembled WGS sequence"/>
</dbReference>
<dbReference type="Pfam" id="PF13909">
    <property type="entry name" value="zf-H2C2_5"/>
    <property type="match status" value="1"/>
</dbReference>
<evidence type="ECO:0000313" key="4">
    <source>
        <dbReference type="EMBL" id="EGC41654.1"/>
    </source>
</evidence>
<dbReference type="AlphaFoldDB" id="F0U841"/>